<accession>A0A0U1CUP4</accession>
<evidence type="ECO:0000256" key="1">
    <source>
        <dbReference type="SAM" id="Phobius"/>
    </source>
</evidence>
<keyword evidence="3" id="KW-1185">Reference proteome</keyword>
<sequence>MPISGPGWLSRLLDGAHPWGSYEAVVGRYGVRRYSLTIYPPGATTTDRRLARLWRAWPITAAALMLLCVMVFGTAMTSPDTVLTVAATGYLGISMFLFLRAGPRRVRGRSMSIILMPNTADVQELRRYMQWRTLVEMLVDADRMLTARAISPVQHEATWWEAYDGLTAIPDVGKRPASGRHG</sequence>
<organism evidence="2 3">
    <name type="scientific">Mycobacterium europaeum</name>
    <dbReference type="NCBI Taxonomy" id="761804"/>
    <lineage>
        <taxon>Bacteria</taxon>
        <taxon>Bacillati</taxon>
        <taxon>Actinomycetota</taxon>
        <taxon>Actinomycetes</taxon>
        <taxon>Mycobacteriales</taxon>
        <taxon>Mycobacteriaceae</taxon>
        <taxon>Mycobacterium</taxon>
        <taxon>Mycobacterium simiae complex</taxon>
    </lineage>
</organism>
<keyword evidence="1" id="KW-0812">Transmembrane</keyword>
<feature type="transmembrane region" description="Helical" evidence="1">
    <location>
        <begin position="82"/>
        <end position="101"/>
    </location>
</feature>
<dbReference type="Proteomes" id="UP000199601">
    <property type="component" value="Unassembled WGS sequence"/>
</dbReference>
<reference evidence="3" key="1">
    <citation type="submission" date="2015-03" db="EMBL/GenBank/DDBJ databases">
        <authorList>
            <person name="Urmite Genomes"/>
        </authorList>
    </citation>
    <scope>NUCLEOTIDE SEQUENCE [LARGE SCALE GENOMIC DNA]</scope>
    <source>
        <strain evidence="3">CSUR P1344</strain>
    </source>
</reference>
<protein>
    <recommendedName>
        <fullName evidence="4">Transmembrane protein</fullName>
    </recommendedName>
</protein>
<feature type="transmembrane region" description="Helical" evidence="1">
    <location>
        <begin position="56"/>
        <end position="76"/>
    </location>
</feature>
<keyword evidence="1" id="KW-0472">Membrane</keyword>
<gene>
    <name evidence="2" type="ORF">BN000_00204</name>
</gene>
<proteinExistence type="predicted"/>
<dbReference type="InterPro" id="IPR046719">
    <property type="entry name" value="DUF6611"/>
</dbReference>
<name>A0A0U1CUP4_9MYCO</name>
<dbReference type="RefSeq" id="WP_141659123.1">
    <property type="nucleotide sequence ID" value="NZ_CTEC01000001.1"/>
</dbReference>
<evidence type="ECO:0008006" key="4">
    <source>
        <dbReference type="Google" id="ProtNLM"/>
    </source>
</evidence>
<evidence type="ECO:0000313" key="2">
    <source>
        <dbReference type="EMBL" id="CQD02302.1"/>
    </source>
</evidence>
<dbReference type="Pfam" id="PF20315">
    <property type="entry name" value="DUF6611"/>
    <property type="match status" value="1"/>
</dbReference>
<keyword evidence="1" id="KW-1133">Transmembrane helix</keyword>
<evidence type="ECO:0000313" key="3">
    <source>
        <dbReference type="Proteomes" id="UP000199601"/>
    </source>
</evidence>
<dbReference type="AlphaFoldDB" id="A0A0U1CUP4"/>
<dbReference type="EMBL" id="CTEC01000001">
    <property type="protein sequence ID" value="CQD02302.1"/>
    <property type="molecule type" value="Genomic_DNA"/>
</dbReference>